<keyword evidence="12" id="KW-0969">Cilium</keyword>
<evidence type="ECO:0000256" key="4">
    <source>
        <dbReference type="ARBA" id="ARBA00022475"/>
    </source>
</evidence>
<dbReference type="EMBL" id="VJOM01000004">
    <property type="protein sequence ID" value="TSE33346.1"/>
    <property type="molecule type" value="Genomic_DNA"/>
</dbReference>
<keyword evidence="13" id="KW-1185">Reference proteome</keyword>
<dbReference type="RefSeq" id="WP_143897431.1">
    <property type="nucleotide sequence ID" value="NZ_CP083911.1"/>
</dbReference>
<evidence type="ECO:0000256" key="3">
    <source>
        <dbReference type="ARBA" id="ARBA00008281"/>
    </source>
</evidence>
<protein>
    <recommendedName>
        <fullName evidence="10">Flagellar protein FliL</fullName>
    </recommendedName>
</protein>
<evidence type="ECO:0000256" key="9">
    <source>
        <dbReference type="ARBA" id="ARBA00023136"/>
    </source>
</evidence>
<evidence type="ECO:0000256" key="7">
    <source>
        <dbReference type="ARBA" id="ARBA00022779"/>
    </source>
</evidence>
<keyword evidence="6 10" id="KW-0812">Transmembrane</keyword>
<keyword evidence="5 10" id="KW-0145">Chemotaxis</keyword>
<sequence>MSKPAEAPAAGEKPKSKKLLLIIIALVVVLIGAGAAGFFLLKGHPEDEEEVGDTPAKTAKDAKPKPKKKDPAVAPTFMPLDAVVVNLADTGSARYAQVGITLQVEDEATANEVKKYMPAIRNGILLRISKRTADQLLSVEGKEQLASDILEFVRETTGMEEYRGYSPVEAVLFSSLIVQ</sequence>
<evidence type="ECO:0000256" key="6">
    <source>
        <dbReference type="ARBA" id="ARBA00022692"/>
    </source>
</evidence>
<organism evidence="12 13">
    <name type="scientific">Tepidimonas taiwanensis</name>
    <dbReference type="NCBI Taxonomy" id="307486"/>
    <lineage>
        <taxon>Bacteria</taxon>
        <taxon>Pseudomonadati</taxon>
        <taxon>Pseudomonadota</taxon>
        <taxon>Betaproteobacteria</taxon>
        <taxon>Burkholderiales</taxon>
        <taxon>Tepidimonas</taxon>
    </lineage>
</organism>
<evidence type="ECO:0000256" key="8">
    <source>
        <dbReference type="ARBA" id="ARBA00022989"/>
    </source>
</evidence>
<evidence type="ECO:0000256" key="5">
    <source>
        <dbReference type="ARBA" id="ARBA00022500"/>
    </source>
</evidence>
<keyword evidence="4" id="KW-1003">Cell membrane</keyword>
<keyword evidence="10" id="KW-0997">Cell inner membrane</keyword>
<comment type="function">
    <text evidence="1 10">Controls the rotational direction of flagella during chemotaxis.</text>
</comment>
<keyword evidence="9 10" id="KW-0472">Membrane</keyword>
<dbReference type="Proteomes" id="UP000317763">
    <property type="component" value="Unassembled WGS sequence"/>
</dbReference>
<dbReference type="GO" id="GO:0009425">
    <property type="term" value="C:bacterial-type flagellum basal body"/>
    <property type="evidence" value="ECO:0007669"/>
    <property type="project" value="InterPro"/>
</dbReference>
<evidence type="ECO:0000256" key="11">
    <source>
        <dbReference type="SAM" id="MobiDB-lite"/>
    </source>
</evidence>
<dbReference type="Pfam" id="PF03748">
    <property type="entry name" value="FliL"/>
    <property type="match status" value="1"/>
</dbReference>
<evidence type="ECO:0000256" key="2">
    <source>
        <dbReference type="ARBA" id="ARBA00004162"/>
    </source>
</evidence>
<dbReference type="PANTHER" id="PTHR35091">
    <property type="entry name" value="FLAGELLAR PROTEIN FLIL"/>
    <property type="match status" value="1"/>
</dbReference>
<comment type="subcellular location">
    <subcellularLocation>
        <location evidence="10">Cell inner membrane</location>
    </subcellularLocation>
    <subcellularLocation>
        <location evidence="2">Cell membrane</location>
        <topology evidence="2">Single-pass membrane protein</topology>
    </subcellularLocation>
</comment>
<dbReference type="OrthoDB" id="5297029at2"/>
<evidence type="ECO:0000313" key="13">
    <source>
        <dbReference type="Proteomes" id="UP000317763"/>
    </source>
</evidence>
<dbReference type="AlphaFoldDB" id="A0A554XC24"/>
<dbReference type="GO" id="GO:0071978">
    <property type="term" value="P:bacterial-type flagellum-dependent swarming motility"/>
    <property type="evidence" value="ECO:0007669"/>
    <property type="project" value="TreeGrafter"/>
</dbReference>
<dbReference type="GO" id="GO:0006935">
    <property type="term" value="P:chemotaxis"/>
    <property type="evidence" value="ECO:0007669"/>
    <property type="project" value="UniProtKB-KW"/>
</dbReference>
<dbReference type="PANTHER" id="PTHR35091:SF2">
    <property type="entry name" value="FLAGELLAR PROTEIN FLIL"/>
    <property type="match status" value="1"/>
</dbReference>
<accession>A0A554XC24</accession>
<dbReference type="GO" id="GO:0005886">
    <property type="term" value="C:plasma membrane"/>
    <property type="evidence" value="ECO:0007669"/>
    <property type="project" value="UniProtKB-SubCell"/>
</dbReference>
<comment type="caution">
    <text evidence="12">The sequence shown here is derived from an EMBL/GenBank/DDBJ whole genome shotgun (WGS) entry which is preliminary data.</text>
</comment>
<feature type="region of interest" description="Disordered" evidence="11">
    <location>
        <begin position="46"/>
        <end position="72"/>
    </location>
</feature>
<gene>
    <name evidence="12" type="ORF">Ttaiw_00599</name>
</gene>
<dbReference type="InterPro" id="IPR005503">
    <property type="entry name" value="FliL"/>
</dbReference>
<keyword evidence="8 10" id="KW-1133">Transmembrane helix</keyword>
<comment type="similarity">
    <text evidence="3 10">Belongs to the FliL family.</text>
</comment>
<keyword evidence="12" id="KW-0966">Cell projection</keyword>
<reference evidence="12 13" key="1">
    <citation type="submission" date="2019-07" db="EMBL/GenBank/DDBJ databases">
        <title>Tepidimonas taiwanensis I1-1 draft genome.</title>
        <authorList>
            <person name="Da Costa M.S."/>
            <person name="Froufe H.J.C."/>
            <person name="Egas C."/>
            <person name="Albuquerque L."/>
        </authorList>
    </citation>
    <scope>NUCLEOTIDE SEQUENCE [LARGE SCALE GENOMIC DNA]</scope>
    <source>
        <strain evidence="12 13">I1-1</strain>
    </source>
</reference>
<keyword evidence="7 10" id="KW-0283">Flagellar rotation</keyword>
<evidence type="ECO:0000256" key="1">
    <source>
        <dbReference type="ARBA" id="ARBA00002254"/>
    </source>
</evidence>
<keyword evidence="12" id="KW-0282">Flagellum</keyword>
<evidence type="ECO:0000313" key="12">
    <source>
        <dbReference type="EMBL" id="TSE33346.1"/>
    </source>
</evidence>
<proteinExistence type="inferred from homology"/>
<name>A0A554XC24_9BURK</name>
<feature type="transmembrane region" description="Helical" evidence="10">
    <location>
        <begin position="20"/>
        <end position="41"/>
    </location>
</feature>
<dbReference type="STRING" id="307486.GCA_000807215_00131"/>
<evidence type="ECO:0000256" key="10">
    <source>
        <dbReference type="RuleBase" id="RU364125"/>
    </source>
</evidence>